<feature type="compositionally biased region" description="Basic and acidic residues" evidence="1">
    <location>
        <begin position="227"/>
        <end position="247"/>
    </location>
</feature>
<keyword evidence="3" id="KW-1185">Reference proteome</keyword>
<feature type="region of interest" description="Disordered" evidence="1">
    <location>
        <begin position="88"/>
        <end position="247"/>
    </location>
</feature>
<dbReference type="InParanoid" id="A0A667ZN20"/>
<evidence type="ECO:0000313" key="3">
    <source>
        <dbReference type="Proteomes" id="UP000472263"/>
    </source>
</evidence>
<sequence>AAPGHRGAMVTKKIRTEYMKKFRDPKWETFSKCYEDSLKYRLTRRVMEHSHKPWFWEGWDNGSESSGWSTPRISRNKIAPLSVRPSTSLDEGAVLENGVTEADQGSAKEAPNNSGPSDDAATDDGPADRASSDEEPAKPEPKRRHRHRTPRSEPGHRDSSHDDQPAPVRKPSRAKSQPPVSTKEKENRQPSGRHDWTERQTEVRRNTQEVSAGFVRCSHGADAGAQTRREADKRSSNLDRRRARSADLEKLKHSELTVVDDRWMTEYMRCFSARLR</sequence>
<dbReference type="Proteomes" id="UP000472263">
    <property type="component" value="Chromosome 1"/>
</dbReference>
<reference evidence="2" key="2">
    <citation type="submission" date="2025-08" db="UniProtKB">
        <authorList>
            <consortium name="Ensembl"/>
        </authorList>
    </citation>
    <scope>IDENTIFICATION</scope>
</reference>
<dbReference type="GeneTree" id="ENSGT00390000003512"/>
<dbReference type="Ensembl" id="ENSMMDT00005043102.1">
    <property type="protein sequence ID" value="ENSMMDP00005042247.1"/>
    <property type="gene ID" value="ENSMMDG00005019471.1"/>
</dbReference>
<name>A0A667ZN20_9TELE</name>
<evidence type="ECO:0000256" key="1">
    <source>
        <dbReference type="SAM" id="MobiDB-lite"/>
    </source>
</evidence>
<proteinExistence type="predicted"/>
<dbReference type="Pfam" id="PF15748">
    <property type="entry name" value="CCSAP"/>
    <property type="match status" value="1"/>
</dbReference>
<dbReference type="GO" id="GO:0005814">
    <property type="term" value="C:centriole"/>
    <property type="evidence" value="ECO:0007669"/>
    <property type="project" value="TreeGrafter"/>
</dbReference>
<dbReference type="GO" id="GO:1901673">
    <property type="term" value="P:regulation of mitotic spindle assembly"/>
    <property type="evidence" value="ECO:0007669"/>
    <property type="project" value="TreeGrafter"/>
</dbReference>
<feature type="compositionally biased region" description="Basic and acidic residues" evidence="1">
    <location>
        <begin position="182"/>
        <end position="207"/>
    </location>
</feature>
<dbReference type="GO" id="GO:0008017">
    <property type="term" value="F:microtubule binding"/>
    <property type="evidence" value="ECO:0007669"/>
    <property type="project" value="TreeGrafter"/>
</dbReference>
<dbReference type="AlphaFoldDB" id="A0A667ZN20"/>
<organism evidence="2 3">
    <name type="scientific">Myripristis murdjan</name>
    <name type="common">pinecone soldierfish</name>
    <dbReference type="NCBI Taxonomy" id="586833"/>
    <lineage>
        <taxon>Eukaryota</taxon>
        <taxon>Metazoa</taxon>
        <taxon>Chordata</taxon>
        <taxon>Craniata</taxon>
        <taxon>Vertebrata</taxon>
        <taxon>Euteleostomi</taxon>
        <taxon>Actinopterygii</taxon>
        <taxon>Neopterygii</taxon>
        <taxon>Teleostei</taxon>
        <taxon>Neoteleostei</taxon>
        <taxon>Acanthomorphata</taxon>
        <taxon>Holocentriformes</taxon>
        <taxon>Holocentridae</taxon>
        <taxon>Myripristis</taxon>
    </lineage>
</organism>
<reference evidence="2" key="1">
    <citation type="submission" date="2019-06" db="EMBL/GenBank/DDBJ databases">
        <authorList>
            <consortium name="Wellcome Sanger Institute Data Sharing"/>
        </authorList>
    </citation>
    <scope>NUCLEOTIDE SEQUENCE [LARGE SCALE GENOMIC DNA]</scope>
</reference>
<evidence type="ECO:0000313" key="2">
    <source>
        <dbReference type="Ensembl" id="ENSMMDP00005042247.1"/>
    </source>
</evidence>
<accession>A0A667ZN20</accession>
<dbReference type="InterPro" id="IPR029774">
    <property type="entry name" value="CSAP"/>
</dbReference>
<dbReference type="GO" id="GO:0005819">
    <property type="term" value="C:spindle"/>
    <property type="evidence" value="ECO:0007669"/>
    <property type="project" value="TreeGrafter"/>
</dbReference>
<dbReference type="PANTHER" id="PTHR31022">
    <property type="entry name" value="CENTRIOLE, CILIA AND SPINDLE-ASSOCIATED PROTEIN"/>
    <property type="match status" value="1"/>
</dbReference>
<protein>
    <submittedName>
        <fullName evidence="2">Centriole, cilia and spindle associated protein</fullName>
    </submittedName>
</protein>
<dbReference type="GO" id="GO:0035869">
    <property type="term" value="C:ciliary transition zone"/>
    <property type="evidence" value="ECO:0007669"/>
    <property type="project" value="TreeGrafter"/>
</dbReference>
<dbReference type="GO" id="GO:0036064">
    <property type="term" value="C:ciliary basal body"/>
    <property type="evidence" value="ECO:0007669"/>
    <property type="project" value="TreeGrafter"/>
</dbReference>
<gene>
    <name evidence="2" type="primary">CCSAP</name>
    <name evidence="2" type="synonym">ccsapa</name>
</gene>
<feature type="compositionally biased region" description="Basic and acidic residues" evidence="1">
    <location>
        <begin position="126"/>
        <end position="140"/>
    </location>
</feature>
<feature type="compositionally biased region" description="Basic and acidic residues" evidence="1">
    <location>
        <begin position="150"/>
        <end position="164"/>
    </location>
</feature>
<reference evidence="2" key="3">
    <citation type="submission" date="2025-09" db="UniProtKB">
        <authorList>
            <consortium name="Ensembl"/>
        </authorList>
    </citation>
    <scope>IDENTIFICATION</scope>
</reference>
<dbReference type="PANTHER" id="PTHR31022:SF6">
    <property type="entry name" value="CENTRIOLE, CILIA AND SPINDLE-ASSOCIATED PROTEIN"/>
    <property type="match status" value="1"/>
</dbReference>